<feature type="transmembrane region" description="Helical" evidence="1">
    <location>
        <begin position="649"/>
        <end position="673"/>
    </location>
</feature>
<reference evidence="3 4" key="1">
    <citation type="submission" date="2024-08" db="EMBL/GenBank/DDBJ databases">
        <authorList>
            <person name="Cucini C."/>
            <person name="Frati F."/>
        </authorList>
    </citation>
    <scope>NUCLEOTIDE SEQUENCE [LARGE SCALE GENOMIC DNA]</scope>
</reference>
<feature type="transmembrane region" description="Helical" evidence="1">
    <location>
        <begin position="530"/>
        <end position="555"/>
    </location>
</feature>
<evidence type="ECO:0000256" key="1">
    <source>
        <dbReference type="SAM" id="Phobius"/>
    </source>
</evidence>
<feature type="transmembrane region" description="Helical" evidence="1">
    <location>
        <begin position="709"/>
        <end position="731"/>
    </location>
</feature>
<evidence type="ECO:0000313" key="4">
    <source>
        <dbReference type="Proteomes" id="UP001642540"/>
    </source>
</evidence>
<keyword evidence="1" id="KW-1133">Transmembrane helix</keyword>
<organism evidence="3 4">
    <name type="scientific">Orchesella dallaii</name>
    <dbReference type="NCBI Taxonomy" id="48710"/>
    <lineage>
        <taxon>Eukaryota</taxon>
        <taxon>Metazoa</taxon>
        <taxon>Ecdysozoa</taxon>
        <taxon>Arthropoda</taxon>
        <taxon>Hexapoda</taxon>
        <taxon>Collembola</taxon>
        <taxon>Entomobryomorpha</taxon>
        <taxon>Entomobryoidea</taxon>
        <taxon>Orchesellidae</taxon>
        <taxon>Orchesellinae</taxon>
        <taxon>Orchesella</taxon>
    </lineage>
</organism>
<dbReference type="CDD" id="cd08760">
    <property type="entry name" value="Cyt_b561_FRRS1_like"/>
    <property type="match status" value="1"/>
</dbReference>
<feature type="transmembrane region" description="Helical" evidence="1">
    <location>
        <begin position="575"/>
        <end position="593"/>
    </location>
</feature>
<proteinExistence type="predicted"/>
<sequence>MLLRIILLLQLLEFISHAPSHHHVEGHPTVQCAQTGAGILRKNDKLRAWHRRRGSFTVGAQRFDSKYGGAMYSGFETEGKLEHLFKRDKNSKEAKNCPYSLYKESGWEIELCDEKDEKFKLRVQSVQQRKNGTGELITLHGWLHIEVEVVDTADSIRMIYAQMYDDYFNAIGEFVKDPSEQCPSNNPAEYVSPTEFQYLPCSAIGAREAKASQAVYMVHSDDLIDKSLKGSPFLPPKEMNRFVHFTWRVNEYWCSHHLRITPMIFVLTKKNIDNWRRVTSEGKKRDEKYPGLRKLGDWKMYRKIPKFWLLPEWFGAADVMHPSRGPLHCNNLILNQATWIRGTLQHNVTHEYLYHKNLYKVYEDDDVYITGSNTCQQNPYFILNYAKFVGRCKAHQGKETSNTNLHKCNTDPNSPEFQELNIRFDKYKEYINNLTVARNETCNQPCRAPLTDEDAVDISQIPAEYYKPVIHDGYGLTHKTRTKSSLAKFWRGRKFHGMLALIVAFFLIPVSNFSARYYKESFMRCQFKGIHVWFWVHFWTSLASLAILITGQLALVPEVESWGHSTTGIAISHHVFGWISISLFILMMAFGGFRPNKMKWRNVFLKAHSVVGFVIHGLNILVILLSTYIPASPSLRRCDREGLPTDFSVTFWMALCWFGLDVIFHGFLTALQYTADKALNIKRPSYFPILPILDPKSHVDMKRTALRKLLFIVYFVVSAAFLLGSTIHLGLKYQPDGCIIGDMSCKAALGCTSAGLTMCKKLGYKYCE</sequence>
<dbReference type="Proteomes" id="UP001642540">
    <property type="component" value="Unassembled WGS sequence"/>
</dbReference>
<keyword evidence="4" id="KW-1185">Reference proteome</keyword>
<feature type="signal peptide" evidence="2">
    <location>
        <begin position="1"/>
        <end position="17"/>
    </location>
</feature>
<keyword evidence="1" id="KW-0812">Transmembrane</keyword>
<protein>
    <recommendedName>
        <fullName evidence="5">Ferric-chelate reductase 1</fullName>
    </recommendedName>
</protein>
<keyword evidence="1" id="KW-0472">Membrane</keyword>
<gene>
    <name evidence="3" type="ORF">ODALV1_LOCUS28775</name>
</gene>
<dbReference type="EMBL" id="CAXLJM020000147">
    <property type="protein sequence ID" value="CAL8141561.1"/>
    <property type="molecule type" value="Genomic_DNA"/>
</dbReference>
<feature type="transmembrane region" description="Helical" evidence="1">
    <location>
        <begin position="605"/>
        <end position="629"/>
    </location>
</feature>
<feature type="chain" id="PRO_5047042879" description="Ferric-chelate reductase 1" evidence="2">
    <location>
        <begin position="18"/>
        <end position="768"/>
    </location>
</feature>
<comment type="caution">
    <text evidence="3">The sequence shown here is derived from an EMBL/GenBank/DDBJ whole genome shotgun (WGS) entry which is preliminary data.</text>
</comment>
<name>A0ABP1S2R7_9HEXA</name>
<keyword evidence="2" id="KW-0732">Signal</keyword>
<accession>A0ABP1S2R7</accession>
<evidence type="ECO:0000313" key="3">
    <source>
        <dbReference type="EMBL" id="CAL8141561.1"/>
    </source>
</evidence>
<evidence type="ECO:0000256" key="2">
    <source>
        <dbReference type="SAM" id="SignalP"/>
    </source>
</evidence>
<feature type="transmembrane region" description="Helical" evidence="1">
    <location>
        <begin position="495"/>
        <end position="518"/>
    </location>
</feature>
<evidence type="ECO:0008006" key="5">
    <source>
        <dbReference type="Google" id="ProtNLM"/>
    </source>
</evidence>